<keyword evidence="3" id="KW-1185">Reference proteome</keyword>
<evidence type="ECO:0000313" key="2">
    <source>
        <dbReference type="EMBL" id="KQL57239.1"/>
    </source>
</evidence>
<sequence>MIVTVERLDGTKYVLDEELGLICSDFIIDSPSPVTETSTRPGVDGYADLGTTYEGRTLYARFYLTGVNNYHYAMLRSQVFRIFDSREEFIVYTSEESRKRWRVKCAASFSVNRIAGPVGEFEVPFISKSPYAESLGTLRNDFTFREDVWAFGQNIPLGVPLSYEFTQRRFSVWNLGDTDVDGRHDYLRIYYKGASNNLTITNRTTGEVWRYNGTSNKNDTIVLDGVFSRKNGSSIFGQTNRNVMTLAVGENIFEITGTSGAFTIEFDLRFLYF</sequence>
<dbReference type="Gene3D" id="2.40.30.200">
    <property type="match status" value="1"/>
</dbReference>
<dbReference type="Proteomes" id="UP000051061">
    <property type="component" value="Unassembled WGS sequence"/>
</dbReference>
<dbReference type="AlphaFoldDB" id="A0A9D5DNL5"/>
<comment type="caution">
    <text evidence="2">The sequence shown here is derived from an EMBL/GenBank/DDBJ whole genome shotgun (WGS) entry which is preliminary data.</text>
</comment>
<feature type="domain" description="Siphovirus-type tail component RIFT-related" evidence="1">
    <location>
        <begin position="18"/>
        <end position="126"/>
    </location>
</feature>
<evidence type="ECO:0000313" key="3">
    <source>
        <dbReference type="Proteomes" id="UP000051061"/>
    </source>
</evidence>
<gene>
    <name evidence="2" type="ORF">AN965_09830</name>
</gene>
<dbReference type="EMBL" id="LJJD01000016">
    <property type="protein sequence ID" value="KQL57239.1"/>
    <property type="molecule type" value="Genomic_DNA"/>
</dbReference>
<organism evidence="2 3">
    <name type="scientific">Alkalicoccobacillus plakortidis</name>
    <dbReference type="NCBI Taxonomy" id="444060"/>
    <lineage>
        <taxon>Bacteria</taxon>
        <taxon>Bacillati</taxon>
        <taxon>Bacillota</taxon>
        <taxon>Bacilli</taxon>
        <taxon>Bacillales</taxon>
        <taxon>Bacillaceae</taxon>
        <taxon>Alkalicoccobacillus</taxon>
    </lineage>
</organism>
<evidence type="ECO:0000259" key="1">
    <source>
        <dbReference type="Pfam" id="PF05709"/>
    </source>
</evidence>
<protein>
    <recommendedName>
        <fullName evidence="1">Siphovirus-type tail component RIFT-related domain-containing protein</fullName>
    </recommendedName>
</protein>
<proteinExistence type="predicted"/>
<accession>A0A9D5DNL5</accession>
<dbReference type="InterPro" id="IPR008841">
    <property type="entry name" value="Siphovirus-type_tail_N"/>
</dbReference>
<reference evidence="2 3" key="1">
    <citation type="submission" date="2015-09" db="EMBL/GenBank/DDBJ databases">
        <title>Genome sequencing project for genomic taxonomy and phylogenomics of Bacillus-like bacteria.</title>
        <authorList>
            <person name="Liu B."/>
            <person name="Wang J."/>
            <person name="Zhu Y."/>
            <person name="Liu G."/>
            <person name="Chen Q."/>
            <person name="Chen Z."/>
            <person name="Lan J."/>
            <person name="Che J."/>
            <person name="Ge C."/>
            <person name="Shi H."/>
            <person name="Pan Z."/>
            <person name="Liu X."/>
        </authorList>
    </citation>
    <scope>NUCLEOTIDE SEQUENCE [LARGE SCALE GENOMIC DNA]</scope>
    <source>
        <strain evidence="2 3">DSM 19153</strain>
    </source>
</reference>
<dbReference type="Pfam" id="PF05709">
    <property type="entry name" value="Sipho_tail"/>
    <property type="match status" value="1"/>
</dbReference>
<name>A0A9D5DNL5_9BACI</name>